<keyword evidence="2" id="KW-0564">Palmitate</keyword>
<keyword evidence="4" id="KW-1185">Reference proteome</keyword>
<evidence type="ECO:0000256" key="1">
    <source>
        <dbReference type="ARBA" id="ARBA00007613"/>
    </source>
</evidence>
<dbReference type="Gene3D" id="1.20.1600.10">
    <property type="entry name" value="Outer membrane efflux proteins (OEP)"/>
    <property type="match status" value="1"/>
</dbReference>
<sequence>MRPRTLWLLSLLILLSGCAGRPAPVADPVPAPPAEFRQLQGQASPPAATTPWWESFDDPALAELMAVAFAGNLDLAQAVARLEQSEALLRTARAGLLPRLDLQGQLRREKSPGLFGEHTGTSYNLSLAAAYELDLWQKIANQERAASLDRDATAAETQTLLLSLSARLADLYYLAAEQRSQLQLTDANIAAFADTLARVESRYRQGLVPALDVYQARQNLDAARARRPQFERGLALAEHALAVLLGNYPGDLPAASLIELLETPAAFPAGLPSELLARRPDVGAALLRVAAADARLAAAVAERFPSFNLLAGYGYSHTAFVTGDLSGTFWNLILNAAQPLFDAGRRKAEVARHEALVRERLAAYHGQVLSAFQDVEDALAANRTSEEQIVRLAAQRRTTEAALRLALDGYLAGLSDYLPVLTAQSAQLDSDSRLLEARRRLISDRISLARALGGAWMADTLDQRLAADAGRQGNDQP</sequence>
<keyword evidence="2" id="KW-1134">Transmembrane beta strand</keyword>
<protein>
    <submittedName>
        <fullName evidence="3">Efflux transporter outer membrane subunit</fullName>
    </submittedName>
</protein>
<feature type="signal peptide" evidence="2">
    <location>
        <begin position="1"/>
        <end position="19"/>
    </location>
</feature>
<evidence type="ECO:0000313" key="4">
    <source>
        <dbReference type="Proteomes" id="UP001060414"/>
    </source>
</evidence>
<comment type="similarity">
    <text evidence="1 2">Belongs to the outer membrane factor (OMF) (TC 1.B.17) family.</text>
</comment>
<dbReference type="SUPFAM" id="SSF56954">
    <property type="entry name" value="Outer membrane efflux proteins (OEP)"/>
    <property type="match status" value="1"/>
</dbReference>
<keyword evidence="2" id="KW-0472">Membrane</keyword>
<keyword evidence="2" id="KW-0812">Transmembrane</keyword>
<evidence type="ECO:0000313" key="3">
    <source>
        <dbReference type="EMBL" id="UWZ80060.1"/>
    </source>
</evidence>
<dbReference type="Proteomes" id="UP001060414">
    <property type="component" value="Chromosome"/>
</dbReference>
<dbReference type="Pfam" id="PF02321">
    <property type="entry name" value="OEP"/>
    <property type="match status" value="2"/>
</dbReference>
<dbReference type="EMBL" id="CP092109">
    <property type="protein sequence ID" value="UWZ80060.1"/>
    <property type="molecule type" value="Genomic_DNA"/>
</dbReference>
<dbReference type="Gene3D" id="2.20.200.10">
    <property type="entry name" value="Outer membrane efflux proteins (OEP)"/>
    <property type="match status" value="1"/>
</dbReference>
<proteinExistence type="inferred from homology"/>
<dbReference type="PROSITE" id="PS51257">
    <property type="entry name" value="PROKAR_LIPOPROTEIN"/>
    <property type="match status" value="1"/>
</dbReference>
<organism evidence="3 4">
    <name type="scientific">Geoalkalibacter halelectricus</name>
    <dbReference type="NCBI Taxonomy" id="2847045"/>
    <lineage>
        <taxon>Bacteria</taxon>
        <taxon>Pseudomonadati</taxon>
        <taxon>Thermodesulfobacteriota</taxon>
        <taxon>Desulfuromonadia</taxon>
        <taxon>Desulfuromonadales</taxon>
        <taxon>Geoalkalibacteraceae</taxon>
        <taxon>Geoalkalibacter</taxon>
    </lineage>
</organism>
<gene>
    <name evidence="3" type="ORF">L9S41_01375</name>
</gene>
<name>A0ABY5ZQA0_9BACT</name>
<keyword evidence="2" id="KW-0732">Signal</keyword>
<dbReference type="PANTHER" id="PTHR30203">
    <property type="entry name" value="OUTER MEMBRANE CATION EFFLUX PROTEIN"/>
    <property type="match status" value="1"/>
</dbReference>
<feature type="chain" id="PRO_5044975760" evidence="2">
    <location>
        <begin position="20"/>
        <end position="477"/>
    </location>
</feature>
<evidence type="ECO:0000256" key="2">
    <source>
        <dbReference type="RuleBase" id="RU362097"/>
    </source>
</evidence>
<keyword evidence="2" id="KW-0449">Lipoprotein</keyword>
<dbReference type="RefSeq" id="WP_260748415.1">
    <property type="nucleotide sequence ID" value="NZ_CP092109.1"/>
</dbReference>
<dbReference type="InterPro" id="IPR010131">
    <property type="entry name" value="MdtP/NodT-like"/>
</dbReference>
<reference evidence="3" key="1">
    <citation type="journal article" date="2022" name="Environ. Microbiol.">
        <title>Geoalkalibacter halelectricus SAP #1 sp. nov. possessing extracellular electron transfer and mineral#reducing capabilities from a haloalkaline environment.</title>
        <authorList>
            <person name="Yadav S."/>
            <person name="Singh R."/>
            <person name="Sundharam S.S."/>
            <person name="Chaudhary S."/>
            <person name="Krishnamurthi S."/>
            <person name="Patil S.A."/>
        </authorList>
    </citation>
    <scope>NUCLEOTIDE SEQUENCE</scope>
    <source>
        <strain evidence="3">SAP-1</strain>
    </source>
</reference>
<dbReference type="InterPro" id="IPR003423">
    <property type="entry name" value="OMP_efflux"/>
</dbReference>
<accession>A0ABY5ZQA0</accession>
<comment type="subcellular location">
    <subcellularLocation>
        <location evidence="2">Cell membrane</location>
        <topology evidence="2">Lipid-anchor</topology>
    </subcellularLocation>
</comment>
<dbReference type="NCBIfam" id="TIGR01845">
    <property type="entry name" value="outer_NodT"/>
    <property type="match status" value="1"/>
</dbReference>